<dbReference type="GO" id="GO:0005576">
    <property type="term" value="C:extracellular region"/>
    <property type="evidence" value="ECO:0007669"/>
    <property type="project" value="UniProtKB-SubCell"/>
</dbReference>
<keyword evidence="2" id="KW-0964">Secreted</keyword>
<dbReference type="PANTHER" id="PTHR38340">
    <property type="entry name" value="S-LAYER PROTEIN"/>
    <property type="match status" value="1"/>
</dbReference>
<dbReference type="RefSeq" id="WP_042155366.1">
    <property type="nucleotide sequence ID" value="NZ_CM002803.1"/>
</dbReference>
<sequence length="264" mass="28064">MANFLTPSTIPGVFALLASPQDDNVLLFSGQVSAYPDGVLLLAGNDNLQSSNINDNLLINGNQGNDTLVASNGFDTLFGGQDNDRIFTSSGNDLIFGNFGDDVLEGGFNADSIYGGQGNDTLYGDEDGDILFGDLGNDIVDGDGGVDTLIGGLGNDTFIFDPGEASLRVRNVDEIRQFEPGTSPFNGDKIAVPVGTQIDSNSLFRDRFDLLPQENDLNGDGLNDIIVELLDGRILGAVINDGFLPAQLTFDLDFVFSNAFDFNL</sequence>
<dbReference type="InterPro" id="IPR050557">
    <property type="entry name" value="RTX_toxin/Mannuronan_C5-epim"/>
</dbReference>
<accession>A0A073CJI2</accession>
<dbReference type="HOGENOM" id="CLU_078771_0_0_3"/>
<evidence type="ECO:0000313" key="3">
    <source>
        <dbReference type="EMBL" id="KEI68077.1"/>
    </source>
</evidence>
<comment type="subcellular location">
    <subcellularLocation>
        <location evidence="1">Secreted</location>
    </subcellularLocation>
</comment>
<dbReference type="Proteomes" id="UP000027395">
    <property type="component" value="Chromosome"/>
</dbReference>
<dbReference type="PRINTS" id="PR00313">
    <property type="entry name" value="CABNDNGRPT"/>
</dbReference>
<dbReference type="AlphaFoldDB" id="A0A073CJI2"/>
<reference evidence="3 4" key="1">
    <citation type="journal article" date="2014" name="Appl. Environ. Microbiol.">
        <title>Elucidation of insertion elements encoded on plasmids and in vitro construction of shuttle vectors from the toxic cyanobacterium Planktothrix.</title>
        <authorList>
            <person name="Christiansen G."/>
            <person name="Goesmann A."/>
            <person name="Kurmayer R."/>
        </authorList>
    </citation>
    <scope>NUCLEOTIDE SEQUENCE [LARGE SCALE GENOMIC DNA]</scope>
    <source>
        <strain evidence="3 4">NIVA-CYA 126/8</strain>
    </source>
</reference>
<dbReference type="PATRIC" id="fig|388467.6.peg.3226"/>
<dbReference type="Pfam" id="PF00353">
    <property type="entry name" value="HemolysinCabind"/>
    <property type="match status" value="2"/>
</dbReference>
<dbReference type="PANTHER" id="PTHR38340:SF1">
    <property type="entry name" value="S-LAYER PROTEIN"/>
    <property type="match status" value="1"/>
</dbReference>
<gene>
    <name evidence="3" type="ORF">A19Y_3280</name>
</gene>
<protein>
    <submittedName>
        <fullName evidence="3">Hemolysin-type calcium-binding region protein</fullName>
    </submittedName>
</protein>
<dbReference type="SUPFAM" id="SSF51120">
    <property type="entry name" value="beta-Roll"/>
    <property type="match status" value="1"/>
</dbReference>
<dbReference type="STRING" id="388467.A19Y_3280"/>
<name>A0A073CJI2_PLAA1</name>
<dbReference type="GO" id="GO:0005509">
    <property type="term" value="F:calcium ion binding"/>
    <property type="evidence" value="ECO:0007669"/>
    <property type="project" value="InterPro"/>
</dbReference>
<evidence type="ECO:0000256" key="2">
    <source>
        <dbReference type="ARBA" id="ARBA00022525"/>
    </source>
</evidence>
<keyword evidence="4" id="KW-1185">Reference proteome</keyword>
<dbReference type="EMBL" id="CM002803">
    <property type="protein sequence ID" value="KEI68077.1"/>
    <property type="molecule type" value="Genomic_DNA"/>
</dbReference>
<evidence type="ECO:0000313" key="4">
    <source>
        <dbReference type="Proteomes" id="UP000027395"/>
    </source>
</evidence>
<dbReference type="InterPro" id="IPR001343">
    <property type="entry name" value="Hemolysn_Ca-bd"/>
</dbReference>
<dbReference type="Gene3D" id="2.150.10.10">
    <property type="entry name" value="Serralysin-like metalloprotease, C-terminal"/>
    <property type="match status" value="2"/>
</dbReference>
<proteinExistence type="predicted"/>
<dbReference type="eggNOG" id="COG2931">
    <property type="taxonomic scope" value="Bacteria"/>
</dbReference>
<dbReference type="InterPro" id="IPR011049">
    <property type="entry name" value="Serralysin-like_metalloprot_C"/>
</dbReference>
<organism evidence="3 4">
    <name type="scientific">Planktothrix agardhii (strain NIVA-CYA 126/8)</name>
    <dbReference type="NCBI Taxonomy" id="388467"/>
    <lineage>
        <taxon>Bacteria</taxon>
        <taxon>Bacillati</taxon>
        <taxon>Cyanobacteriota</taxon>
        <taxon>Cyanophyceae</taxon>
        <taxon>Oscillatoriophycideae</taxon>
        <taxon>Oscillatoriales</taxon>
        <taxon>Microcoleaceae</taxon>
        <taxon>Planktothrix</taxon>
    </lineage>
</organism>
<evidence type="ECO:0000256" key="1">
    <source>
        <dbReference type="ARBA" id="ARBA00004613"/>
    </source>
</evidence>